<evidence type="ECO:0000313" key="1">
    <source>
        <dbReference type="EMBL" id="KFB10500.1"/>
    </source>
</evidence>
<dbReference type="AlphaFoldDB" id="A0A084UC14"/>
<dbReference type="STRING" id="472175.EL18_01535"/>
<comment type="caution">
    <text evidence="1">The sequence shown here is derived from an EMBL/GenBank/DDBJ whole genome shotgun (WGS) entry which is preliminary data.</text>
</comment>
<sequence length="148" mass="17104">MRPPHIEEFCNEFGIKINDAHRYPEIGETRAVTTLDRIYRKYGEGHLRLVLTTIREAGNNLLLMDETGFWAVSDMVRKCQPLIDRDASALLELWDVMPSGERQFVAQDLRGIVPIRFALNGMLYERIVKRFGPNAEQLDLLDDRRDAS</sequence>
<reference evidence="1 2" key="1">
    <citation type="submission" date="2014-05" db="EMBL/GenBank/DDBJ databases">
        <title>Draft Genome Sequence of Nitratireductor basaltis Strain UMTGB225, A Marine Bacterium Isolated from Green Barrel Tunicate.</title>
        <authorList>
            <person name="Gan H.Y."/>
        </authorList>
    </citation>
    <scope>NUCLEOTIDE SEQUENCE [LARGE SCALE GENOMIC DNA]</scope>
    <source>
        <strain evidence="1 2">UMTGB225</strain>
    </source>
</reference>
<gene>
    <name evidence="1" type="ORF">EL18_01535</name>
</gene>
<dbReference type="EMBL" id="JMQM01000001">
    <property type="protein sequence ID" value="KFB10500.1"/>
    <property type="molecule type" value="Genomic_DNA"/>
</dbReference>
<keyword evidence="2" id="KW-1185">Reference proteome</keyword>
<dbReference type="eggNOG" id="ENOG502ZT4X">
    <property type="taxonomic scope" value="Bacteria"/>
</dbReference>
<name>A0A084UC14_9HYPH</name>
<evidence type="ECO:0000313" key="2">
    <source>
        <dbReference type="Proteomes" id="UP000053675"/>
    </source>
</evidence>
<organism evidence="1 2">
    <name type="scientific">Nitratireductor basaltis</name>
    <dbReference type="NCBI Taxonomy" id="472175"/>
    <lineage>
        <taxon>Bacteria</taxon>
        <taxon>Pseudomonadati</taxon>
        <taxon>Pseudomonadota</taxon>
        <taxon>Alphaproteobacteria</taxon>
        <taxon>Hyphomicrobiales</taxon>
        <taxon>Phyllobacteriaceae</taxon>
        <taxon>Nitratireductor</taxon>
    </lineage>
</organism>
<proteinExistence type="predicted"/>
<accession>A0A084UC14</accession>
<dbReference type="Proteomes" id="UP000053675">
    <property type="component" value="Unassembled WGS sequence"/>
</dbReference>
<protein>
    <submittedName>
        <fullName evidence="1">Uncharacterized protein</fullName>
    </submittedName>
</protein>
<dbReference type="PATRIC" id="fig|472175.3.peg.1547"/>